<dbReference type="AlphaFoldDB" id="A0AAD7UGS4"/>
<comment type="caution">
    <text evidence="2">The sequence shown here is derived from an EMBL/GenBank/DDBJ whole genome shotgun (WGS) entry which is preliminary data.</text>
</comment>
<feature type="domain" description="WW" evidence="1">
    <location>
        <begin position="74"/>
        <end position="108"/>
    </location>
</feature>
<gene>
    <name evidence="2" type="ORF">CTAYLR_009777</name>
</gene>
<evidence type="ECO:0000313" key="2">
    <source>
        <dbReference type="EMBL" id="KAJ8604223.1"/>
    </source>
</evidence>
<protein>
    <recommendedName>
        <fullName evidence="1">WW domain-containing protein</fullName>
    </recommendedName>
</protein>
<feature type="domain" description="WW" evidence="1">
    <location>
        <begin position="7"/>
        <end position="41"/>
    </location>
</feature>
<dbReference type="Pfam" id="PF00397">
    <property type="entry name" value="WW"/>
    <property type="match status" value="2"/>
</dbReference>
<sequence length="215" mass="24105">MGVQKQAALPAGWTAHEDPASGTTYYWNAALGATSWERPTPSEEEATNPSHAAFLAQGTKDSTAEYAKLLGPSASQQTKWVKHSDPDSGVPYFFNSDTNETQWDVPAEGFIDATVFGTTASTQNVEDPYASTASFGVRTGQFTSGEGATYWDTVGRPNDREGRMMSHYFDLSTLEQNRKEAEEKKKKLKKYDWRKYKEIKKKERTKRRVQALLKD</sequence>
<dbReference type="InterPro" id="IPR036020">
    <property type="entry name" value="WW_dom_sf"/>
</dbReference>
<dbReference type="Gene3D" id="2.20.70.10">
    <property type="match status" value="2"/>
</dbReference>
<name>A0AAD7UGS4_9STRA</name>
<dbReference type="SUPFAM" id="SSF51045">
    <property type="entry name" value="WW domain"/>
    <property type="match status" value="2"/>
</dbReference>
<evidence type="ECO:0000313" key="3">
    <source>
        <dbReference type="Proteomes" id="UP001230188"/>
    </source>
</evidence>
<dbReference type="PROSITE" id="PS01159">
    <property type="entry name" value="WW_DOMAIN_1"/>
    <property type="match status" value="2"/>
</dbReference>
<evidence type="ECO:0000259" key="1">
    <source>
        <dbReference type="PROSITE" id="PS50020"/>
    </source>
</evidence>
<dbReference type="SMART" id="SM00456">
    <property type="entry name" value="WW"/>
    <property type="match status" value="2"/>
</dbReference>
<keyword evidence="3" id="KW-1185">Reference proteome</keyword>
<organism evidence="2 3">
    <name type="scientific">Chrysophaeum taylorii</name>
    <dbReference type="NCBI Taxonomy" id="2483200"/>
    <lineage>
        <taxon>Eukaryota</taxon>
        <taxon>Sar</taxon>
        <taxon>Stramenopiles</taxon>
        <taxon>Ochrophyta</taxon>
        <taxon>Pelagophyceae</taxon>
        <taxon>Pelagomonadales</taxon>
        <taxon>Pelagomonadaceae</taxon>
        <taxon>Chrysophaeum</taxon>
    </lineage>
</organism>
<dbReference type="PROSITE" id="PS50020">
    <property type="entry name" value="WW_DOMAIN_2"/>
    <property type="match status" value="2"/>
</dbReference>
<accession>A0AAD7UGS4</accession>
<dbReference type="InterPro" id="IPR001202">
    <property type="entry name" value="WW_dom"/>
</dbReference>
<dbReference type="CDD" id="cd00201">
    <property type="entry name" value="WW"/>
    <property type="match status" value="2"/>
</dbReference>
<dbReference type="EMBL" id="JAQMWT010000337">
    <property type="protein sequence ID" value="KAJ8604223.1"/>
    <property type="molecule type" value="Genomic_DNA"/>
</dbReference>
<proteinExistence type="predicted"/>
<reference evidence="2" key="1">
    <citation type="submission" date="2023-01" db="EMBL/GenBank/DDBJ databases">
        <title>Metagenome sequencing of chrysophaentin producing Chrysophaeum taylorii.</title>
        <authorList>
            <person name="Davison J."/>
            <person name="Bewley C."/>
        </authorList>
    </citation>
    <scope>NUCLEOTIDE SEQUENCE</scope>
    <source>
        <strain evidence="2">NIES-1699</strain>
    </source>
</reference>
<dbReference type="Proteomes" id="UP001230188">
    <property type="component" value="Unassembled WGS sequence"/>
</dbReference>